<dbReference type="SUPFAM" id="SSF57414">
    <property type="entry name" value="Hairpin loop containing domain-like"/>
    <property type="match status" value="1"/>
</dbReference>
<keyword evidence="3" id="KW-1185">Reference proteome</keyword>
<sequence>MLTFNLKDYVHSALMMKESKLDLINAHLITSIFFICHLFFTSESNPMHSYVYVPLFDKVCLIEKYIPQEYPTTSRMPIFIYNSLESCIAACSSYSTGELLCNAFMYSDITKACHLHFYALNLKTGMCPVETGQSQFYLLHGCFNNTLRFETSFVSLHEFHERCQILTFTSAYAENLKVHSLLSQTNSLNGCLTACRNKTNDTLNCSGVLFSKQEEVCYKLVEGTSHDQIVTEDDKTIVLLQRCVKDREEERRGNSIFYHYHLYELEEMCVFESYDSNHISSFAVYENILKANSLYECILKCASEQISEGCAAVHKSQEGCLFFRRNSTARIFRKLGTSYFAELLYCESNCFKNVNYILPVYTYNYVHGNSCMYVYVAIYNSNVTVNHRIEVESKREMPRHVETLAIKNAVLKQHIFFTAIFIANFNLINCNWMSIYVPKIDATCALVVKKINHFESRYIERLFCSLESCVAICFQHQFLCNSIKYTPFAKQCDLYNMNGTYHSVPEDAETGQSKHLLLHSCHREISNVPVRKIIYSTSLNADVITADVHLPSIHRVCRVQRRPFAENYGIRRLQLITASSLKRCLAACDIPSNSLCNSVLFSVQENTCILLARRQSFFPLQGSTATVSSAAQYFIILYCLSGKLKYALNIHWFPYLKDFIFISVKLHATQSVRRQSAIAYIASNKHLQIAIHHELFYASKAAIRLRLCDSADEKECLKICIASNTTDGCNAYYFSSREHTCLTMRLKKQYALPGRHNHRSITKFYDDETLNITFKDANEQYLKYTEHAIQMEVSLHEFKEICVAQHWISTLIPNIRFNKRYANISFFNECINICRHLKNSDECKGIAYSKKMKTCMVAVEGNENDEILLSNDQHYLTLSSCIKDRETERTNNEQLEFCFIPELDEICLVELYQPLFLSGWEIITRIDNTFSLQDCLFKCASVMNVKKCSAVNYIDQQCVLLERTNHTKFIRSLYSVFAELLYCE</sequence>
<dbReference type="OrthoDB" id="5919635at2759"/>
<dbReference type="AlphaFoldDB" id="A0A0V1HXL0"/>
<evidence type="ECO:0000313" key="3">
    <source>
        <dbReference type="Proteomes" id="UP000055024"/>
    </source>
</evidence>
<protein>
    <recommendedName>
        <fullName evidence="1">Apple domain-containing protein</fullName>
    </recommendedName>
</protein>
<proteinExistence type="predicted"/>
<dbReference type="Proteomes" id="UP000055024">
    <property type="component" value="Unassembled WGS sequence"/>
</dbReference>
<dbReference type="EMBL" id="JYDP01000021">
    <property type="protein sequence ID" value="KRZ14935.1"/>
    <property type="molecule type" value="Genomic_DNA"/>
</dbReference>
<comment type="caution">
    <text evidence="2">The sequence shown here is derived from an EMBL/GenBank/DDBJ whole genome shotgun (WGS) entry which is preliminary data.</text>
</comment>
<organism evidence="2 3">
    <name type="scientific">Trichinella zimbabwensis</name>
    <dbReference type="NCBI Taxonomy" id="268475"/>
    <lineage>
        <taxon>Eukaryota</taxon>
        <taxon>Metazoa</taxon>
        <taxon>Ecdysozoa</taxon>
        <taxon>Nematoda</taxon>
        <taxon>Enoplea</taxon>
        <taxon>Dorylaimia</taxon>
        <taxon>Trichinellida</taxon>
        <taxon>Trichinellidae</taxon>
        <taxon>Trichinella</taxon>
    </lineage>
</organism>
<name>A0A0V1HXL0_9BILA</name>
<evidence type="ECO:0000313" key="2">
    <source>
        <dbReference type="EMBL" id="KRZ14935.1"/>
    </source>
</evidence>
<accession>A0A0V1HXL0</accession>
<dbReference type="Gene3D" id="3.50.4.10">
    <property type="entry name" value="Hepatocyte Growth Factor"/>
    <property type="match status" value="2"/>
</dbReference>
<feature type="domain" description="Apple" evidence="1">
    <location>
        <begin position="60"/>
        <end position="142"/>
    </location>
</feature>
<dbReference type="InterPro" id="IPR003609">
    <property type="entry name" value="Pan_app"/>
</dbReference>
<evidence type="ECO:0000259" key="1">
    <source>
        <dbReference type="PROSITE" id="PS50948"/>
    </source>
</evidence>
<dbReference type="PROSITE" id="PS50948">
    <property type="entry name" value="PAN"/>
    <property type="match status" value="2"/>
</dbReference>
<dbReference type="SMART" id="SM00473">
    <property type="entry name" value="PAN_AP"/>
    <property type="match status" value="5"/>
</dbReference>
<gene>
    <name evidence="2" type="ORF">T11_651</name>
</gene>
<feature type="domain" description="Apple" evidence="1">
    <location>
        <begin position="269"/>
        <end position="346"/>
    </location>
</feature>
<reference evidence="2 3" key="1">
    <citation type="submission" date="2015-01" db="EMBL/GenBank/DDBJ databases">
        <title>Evolution of Trichinella species and genotypes.</title>
        <authorList>
            <person name="Korhonen P.K."/>
            <person name="Edoardo P."/>
            <person name="Giuseppe L.R."/>
            <person name="Gasser R.B."/>
        </authorList>
    </citation>
    <scope>NUCLEOTIDE SEQUENCE [LARGE SCALE GENOMIC DNA]</scope>
    <source>
        <strain evidence="2">ISS1029</strain>
    </source>
</reference>